<dbReference type="SUPFAM" id="SSF140990">
    <property type="entry name" value="FtsH protease domain-like"/>
    <property type="match status" value="1"/>
</dbReference>
<dbReference type="InterPro" id="IPR037219">
    <property type="entry name" value="Peptidase_M41-like"/>
</dbReference>
<evidence type="ECO:0000313" key="3">
    <source>
        <dbReference type="Proteomes" id="UP000054498"/>
    </source>
</evidence>
<dbReference type="RefSeq" id="XP_013892314.1">
    <property type="nucleotide sequence ID" value="XM_014036860.1"/>
</dbReference>
<dbReference type="STRING" id="145388.A0A0D2LNC0"/>
<protein>
    <submittedName>
        <fullName evidence="2">Uncharacterized protein</fullName>
    </submittedName>
</protein>
<feature type="compositionally biased region" description="Gly residues" evidence="1">
    <location>
        <begin position="176"/>
        <end position="192"/>
    </location>
</feature>
<dbReference type="Gene3D" id="1.20.58.760">
    <property type="entry name" value="Peptidase M41"/>
    <property type="match status" value="1"/>
</dbReference>
<evidence type="ECO:0000256" key="1">
    <source>
        <dbReference type="SAM" id="MobiDB-lite"/>
    </source>
</evidence>
<gene>
    <name evidence="2" type="ORF">MNEG_14667</name>
</gene>
<dbReference type="GeneID" id="25732252"/>
<keyword evidence="3" id="KW-1185">Reference proteome</keyword>
<dbReference type="AlphaFoldDB" id="A0A0D2LNC0"/>
<name>A0A0D2LNC0_9CHLO</name>
<dbReference type="GO" id="GO:0004176">
    <property type="term" value="F:ATP-dependent peptidase activity"/>
    <property type="evidence" value="ECO:0007669"/>
    <property type="project" value="InterPro"/>
</dbReference>
<reference evidence="2 3" key="1">
    <citation type="journal article" date="2013" name="BMC Genomics">
        <title>Reconstruction of the lipid metabolism for the microalga Monoraphidium neglectum from its genome sequence reveals characteristics suitable for biofuel production.</title>
        <authorList>
            <person name="Bogen C."/>
            <person name="Al-Dilaimi A."/>
            <person name="Albersmeier A."/>
            <person name="Wichmann J."/>
            <person name="Grundmann M."/>
            <person name="Rupp O."/>
            <person name="Lauersen K.J."/>
            <person name="Blifernez-Klassen O."/>
            <person name="Kalinowski J."/>
            <person name="Goesmann A."/>
            <person name="Mussgnug J.H."/>
            <person name="Kruse O."/>
        </authorList>
    </citation>
    <scope>NUCLEOTIDE SEQUENCE [LARGE SCALE GENOMIC DNA]</scope>
    <source>
        <strain evidence="2 3">SAG 48.87</strain>
    </source>
</reference>
<evidence type="ECO:0000313" key="2">
    <source>
        <dbReference type="EMBL" id="KIY93294.1"/>
    </source>
</evidence>
<sequence>MWAKTPYSHDFAVGSNRPRKVISVDAMDATADWPTRVEELRFDPQDPSDVTWHRYQDAVREVIVSCHRDVQVMLQENRDALWAGIRALADEKEVLGSELRDVFDAYPPRPMSEDERAAFLAGGPTAGLSVFTGGRRDAAWPYGIEWLGDAYPKPHWVKVQEEERRAQAAAAAAAAGSGGGGSGGGGGGSVEG</sequence>
<dbReference type="KEGG" id="mng:MNEG_14667"/>
<accession>A0A0D2LNC0</accession>
<dbReference type="Proteomes" id="UP000054498">
    <property type="component" value="Unassembled WGS sequence"/>
</dbReference>
<proteinExistence type="predicted"/>
<feature type="region of interest" description="Disordered" evidence="1">
    <location>
        <begin position="167"/>
        <end position="192"/>
    </location>
</feature>
<dbReference type="GO" id="GO:0005524">
    <property type="term" value="F:ATP binding"/>
    <property type="evidence" value="ECO:0007669"/>
    <property type="project" value="InterPro"/>
</dbReference>
<dbReference type="GO" id="GO:0004222">
    <property type="term" value="F:metalloendopeptidase activity"/>
    <property type="evidence" value="ECO:0007669"/>
    <property type="project" value="InterPro"/>
</dbReference>
<dbReference type="EMBL" id="KK104887">
    <property type="protein sequence ID" value="KIY93294.1"/>
    <property type="molecule type" value="Genomic_DNA"/>
</dbReference>
<dbReference type="GO" id="GO:0006508">
    <property type="term" value="P:proteolysis"/>
    <property type="evidence" value="ECO:0007669"/>
    <property type="project" value="InterPro"/>
</dbReference>
<dbReference type="OrthoDB" id="2016698at2759"/>
<organism evidence="2 3">
    <name type="scientific">Monoraphidium neglectum</name>
    <dbReference type="NCBI Taxonomy" id="145388"/>
    <lineage>
        <taxon>Eukaryota</taxon>
        <taxon>Viridiplantae</taxon>
        <taxon>Chlorophyta</taxon>
        <taxon>core chlorophytes</taxon>
        <taxon>Chlorophyceae</taxon>
        <taxon>CS clade</taxon>
        <taxon>Sphaeropleales</taxon>
        <taxon>Selenastraceae</taxon>
        <taxon>Monoraphidium</taxon>
    </lineage>
</organism>